<organism evidence="6 7">
    <name type="scientific">Phytophthora cactorum</name>
    <dbReference type="NCBI Taxonomy" id="29920"/>
    <lineage>
        <taxon>Eukaryota</taxon>
        <taxon>Sar</taxon>
        <taxon>Stramenopiles</taxon>
        <taxon>Oomycota</taxon>
        <taxon>Peronosporomycetes</taxon>
        <taxon>Peronosporales</taxon>
        <taxon>Peronosporaceae</taxon>
        <taxon>Phytophthora</taxon>
    </lineage>
</organism>
<dbReference type="EMBL" id="JAENGZ010001273">
    <property type="protein sequence ID" value="KAG6949265.1"/>
    <property type="molecule type" value="Genomic_DNA"/>
</dbReference>
<dbReference type="Proteomes" id="UP000688947">
    <property type="component" value="Unassembled WGS sequence"/>
</dbReference>
<name>A0A8T1TZ84_9STRA</name>
<evidence type="ECO:0000256" key="2">
    <source>
        <dbReference type="ARBA" id="ARBA00022630"/>
    </source>
</evidence>
<evidence type="ECO:0000313" key="7">
    <source>
        <dbReference type="Proteomes" id="UP000688947"/>
    </source>
</evidence>
<evidence type="ECO:0000256" key="4">
    <source>
        <dbReference type="ARBA" id="ARBA00023002"/>
    </source>
</evidence>
<feature type="domain" description="FAD/NAD(P)-binding" evidence="5">
    <location>
        <begin position="61"/>
        <end position="238"/>
    </location>
</feature>
<protein>
    <recommendedName>
        <fullName evidence="5">FAD/NAD(P)-binding domain-containing protein</fullName>
    </recommendedName>
</protein>
<reference evidence="6" key="1">
    <citation type="submission" date="2021-01" db="EMBL/GenBank/DDBJ databases">
        <title>Phytophthora aleatoria, a newly-described species from Pinus radiata is distinct from Phytophthora cactorum isolates based on comparative genomics.</title>
        <authorList>
            <person name="Mcdougal R."/>
            <person name="Panda P."/>
            <person name="Williams N."/>
            <person name="Studholme D.J."/>
        </authorList>
    </citation>
    <scope>NUCLEOTIDE SEQUENCE</scope>
    <source>
        <strain evidence="6">NZFS 3830</strain>
    </source>
</reference>
<evidence type="ECO:0000256" key="1">
    <source>
        <dbReference type="ARBA" id="ARBA00006442"/>
    </source>
</evidence>
<dbReference type="GO" id="GO:0050660">
    <property type="term" value="F:flavin adenine dinucleotide binding"/>
    <property type="evidence" value="ECO:0007669"/>
    <property type="project" value="TreeGrafter"/>
</dbReference>
<evidence type="ECO:0000259" key="5">
    <source>
        <dbReference type="Pfam" id="PF07992"/>
    </source>
</evidence>
<dbReference type="VEuPathDB" id="FungiDB:PC110_g16808"/>
<keyword evidence="4" id="KW-0560">Oxidoreductase</keyword>
<comment type="similarity">
    <text evidence="1">Belongs to the FAD-dependent oxidoreductase family.</text>
</comment>
<dbReference type="GO" id="GO:0004174">
    <property type="term" value="F:electron-transferring-flavoprotein dehydrogenase activity"/>
    <property type="evidence" value="ECO:0007669"/>
    <property type="project" value="TreeGrafter"/>
</dbReference>
<keyword evidence="2" id="KW-0285">Flavoprotein</keyword>
<dbReference type="PANTHER" id="PTHR43735">
    <property type="entry name" value="APOPTOSIS-INDUCING FACTOR 1"/>
    <property type="match status" value="1"/>
</dbReference>
<dbReference type="InterPro" id="IPR023753">
    <property type="entry name" value="FAD/NAD-binding_dom"/>
</dbReference>
<dbReference type="Pfam" id="PF07992">
    <property type="entry name" value="Pyr_redox_2"/>
    <property type="match status" value="1"/>
</dbReference>
<accession>A0A8T1TZ84</accession>
<evidence type="ECO:0000256" key="3">
    <source>
        <dbReference type="ARBA" id="ARBA00022827"/>
    </source>
</evidence>
<comment type="caution">
    <text evidence="6">The sequence shown here is derived from an EMBL/GenBank/DDBJ whole genome shotgun (WGS) entry which is preliminary data.</text>
</comment>
<dbReference type="AlphaFoldDB" id="A0A8T1TZ84"/>
<dbReference type="GO" id="GO:0005737">
    <property type="term" value="C:cytoplasm"/>
    <property type="evidence" value="ECO:0007669"/>
    <property type="project" value="TreeGrafter"/>
</dbReference>
<gene>
    <name evidence="6" type="ORF">JG687_00014989</name>
</gene>
<keyword evidence="3" id="KW-0274">FAD</keyword>
<sequence>MTRIIIVGGGPAGISVAQALAKNVTTNDVTEVIVFEKSKYYYHSVGTPRAVVDADYTKKLVVPYDNAIAAEARTYTVPLKQPKNNIKRSTTEKMMAELHQQIGNVNSILIVGGGATGAGVAGEIKPKFSNKTVTIIEGKDKLLSTDNVREKFRSRFLKFLEVSGRERRVGELVSDIQLLCGGFSPTTELIKNLDAGLVTPQGLIKVNSKLQLDDARYSNIYALGDANNNSAPKHMLFASLQGTHLGNELTLVARKTQENVRKNFPKVEVVPAMVRLGPNGGVSQLPFFGGVLYRNFVTRTFKSKEYFASFAWKNLNAEVPN</sequence>
<evidence type="ECO:0000313" key="6">
    <source>
        <dbReference type="EMBL" id="KAG6949265.1"/>
    </source>
</evidence>
<dbReference type="OrthoDB" id="202203at2759"/>
<dbReference type="PANTHER" id="PTHR43735:SF3">
    <property type="entry name" value="FERROPTOSIS SUPPRESSOR PROTEIN 1"/>
    <property type="match status" value="1"/>
</dbReference>
<proteinExistence type="inferred from homology"/>